<keyword evidence="4" id="KW-1185">Reference proteome</keyword>
<sequence length="476" mass="52201">MGRFRTRFLAAFLGLSALAPLANAGPSDAANESVVKVAAPSQAAKQRTYTLAECLALADRNHPNLWAARAKVAGYHALLDEARWTPFSQWSIDASLSSIADLRGAAPYSDATADDVNTTFKDGFNPWFRMGLRGAIPLYTFGKIESIARAARGQIRYGEWDSEKARQETRMAVRKAFYSVMAARDTREHLIDVLGKVDKSLDSINAKRAKGDPSVEPEDGLRIEFYRDQLRLRASEPDVPEASNMAALRFMTGVATNFDIPNEHLARPDTTLGPIVSYLSAARLFRPEINQARAGIVGRVGQLDFARAKLFPDVGIGVGTGFTVAPSAITQNGWAPNPYNSNGIGPGFAMAARWSMDFLPAQARIEAAESALEEVRSLLRFALGGVAVEVEQTYAAAAEAQQREARWQHAEEVTRKWLTKVQDGVDLGATDRRFIMDPLRMYLDARLSHIIALKEYNIALADLARASGWDRTAPSK</sequence>
<accession>A0ABZ2LPB3</accession>
<evidence type="ECO:0000313" key="4">
    <source>
        <dbReference type="Proteomes" id="UP001370348"/>
    </source>
</evidence>
<keyword evidence="2" id="KW-0732">Signal</keyword>
<gene>
    <name evidence="3" type="ORF">LZC94_26710</name>
</gene>
<dbReference type="Gene3D" id="1.20.1600.10">
    <property type="entry name" value="Outer membrane efflux proteins (OEP)"/>
    <property type="match status" value="1"/>
</dbReference>
<evidence type="ECO:0000256" key="2">
    <source>
        <dbReference type="SAM" id="SignalP"/>
    </source>
</evidence>
<dbReference type="Proteomes" id="UP001370348">
    <property type="component" value="Chromosome"/>
</dbReference>
<reference evidence="3 4" key="1">
    <citation type="submission" date="2021-12" db="EMBL/GenBank/DDBJ databases">
        <title>Discovery of the Pendulisporaceae a myxobacterial family with distinct sporulation behavior and unique specialized metabolism.</title>
        <authorList>
            <person name="Garcia R."/>
            <person name="Popoff A."/>
            <person name="Bader C.D."/>
            <person name="Loehr J."/>
            <person name="Walesch S."/>
            <person name="Walt C."/>
            <person name="Boldt J."/>
            <person name="Bunk B."/>
            <person name="Haeckl F.J.F.P.J."/>
            <person name="Gunesch A.P."/>
            <person name="Birkelbach J."/>
            <person name="Nuebel U."/>
            <person name="Pietschmann T."/>
            <person name="Bach T."/>
            <person name="Mueller R."/>
        </authorList>
    </citation>
    <scope>NUCLEOTIDE SEQUENCE [LARGE SCALE GENOMIC DNA]</scope>
    <source>
        <strain evidence="3 4">MSr11954</strain>
    </source>
</reference>
<evidence type="ECO:0000256" key="1">
    <source>
        <dbReference type="ARBA" id="ARBA00007613"/>
    </source>
</evidence>
<feature type="signal peptide" evidence="2">
    <location>
        <begin position="1"/>
        <end position="24"/>
    </location>
</feature>
<evidence type="ECO:0000313" key="3">
    <source>
        <dbReference type="EMBL" id="WXB11444.1"/>
    </source>
</evidence>
<dbReference type="Pfam" id="PF02321">
    <property type="entry name" value="OEP"/>
    <property type="match status" value="2"/>
</dbReference>
<dbReference type="RefSeq" id="WP_394821064.1">
    <property type="nucleotide sequence ID" value="NZ_CP089984.1"/>
</dbReference>
<dbReference type="PANTHER" id="PTHR30203">
    <property type="entry name" value="OUTER MEMBRANE CATION EFFLUX PROTEIN"/>
    <property type="match status" value="1"/>
</dbReference>
<organism evidence="3 4">
    <name type="scientific">Pendulispora albinea</name>
    <dbReference type="NCBI Taxonomy" id="2741071"/>
    <lineage>
        <taxon>Bacteria</taxon>
        <taxon>Pseudomonadati</taxon>
        <taxon>Myxococcota</taxon>
        <taxon>Myxococcia</taxon>
        <taxon>Myxococcales</taxon>
        <taxon>Sorangiineae</taxon>
        <taxon>Pendulisporaceae</taxon>
        <taxon>Pendulispora</taxon>
    </lineage>
</organism>
<feature type="chain" id="PRO_5046095958" evidence="2">
    <location>
        <begin position="25"/>
        <end position="476"/>
    </location>
</feature>
<dbReference type="InterPro" id="IPR010131">
    <property type="entry name" value="MdtP/NodT-like"/>
</dbReference>
<protein>
    <submittedName>
        <fullName evidence="3">TolC family protein</fullName>
    </submittedName>
</protein>
<proteinExistence type="inferred from homology"/>
<dbReference type="PANTHER" id="PTHR30203:SF24">
    <property type="entry name" value="BLR4935 PROTEIN"/>
    <property type="match status" value="1"/>
</dbReference>
<dbReference type="InterPro" id="IPR003423">
    <property type="entry name" value="OMP_efflux"/>
</dbReference>
<dbReference type="SUPFAM" id="SSF56954">
    <property type="entry name" value="Outer membrane efflux proteins (OEP)"/>
    <property type="match status" value="1"/>
</dbReference>
<comment type="similarity">
    <text evidence="1">Belongs to the outer membrane factor (OMF) (TC 1.B.17) family.</text>
</comment>
<dbReference type="EMBL" id="CP089984">
    <property type="protein sequence ID" value="WXB11444.1"/>
    <property type="molecule type" value="Genomic_DNA"/>
</dbReference>
<name>A0ABZ2LPB3_9BACT</name>